<evidence type="ECO:0000256" key="8">
    <source>
        <dbReference type="ARBA" id="ARBA00023136"/>
    </source>
</evidence>
<evidence type="ECO:0000259" key="11">
    <source>
        <dbReference type="Pfam" id="PF18097"/>
    </source>
</evidence>
<dbReference type="EMBL" id="KV427627">
    <property type="protein sequence ID" value="KZT05846.1"/>
    <property type="molecule type" value="Genomic_DNA"/>
</dbReference>
<evidence type="ECO:0000313" key="13">
    <source>
        <dbReference type="Proteomes" id="UP000076871"/>
    </source>
</evidence>
<evidence type="ECO:0000256" key="9">
    <source>
        <dbReference type="SAM" id="MobiDB-lite"/>
    </source>
</evidence>
<evidence type="ECO:0000256" key="4">
    <source>
        <dbReference type="ARBA" id="ARBA00022448"/>
    </source>
</evidence>
<dbReference type="GO" id="GO:0032511">
    <property type="term" value="P:late endosome to vacuole transport via multivesicular body sorting pathway"/>
    <property type="evidence" value="ECO:0007669"/>
    <property type="project" value="InterPro"/>
</dbReference>
<evidence type="ECO:0000313" key="12">
    <source>
        <dbReference type="EMBL" id="KZT05846.1"/>
    </source>
</evidence>
<dbReference type="GeneID" id="63826059"/>
<evidence type="ECO:0000256" key="7">
    <source>
        <dbReference type="ARBA" id="ARBA00022927"/>
    </source>
</evidence>
<dbReference type="GO" id="GO:0010008">
    <property type="term" value="C:endosome membrane"/>
    <property type="evidence" value="ECO:0007669"/>
    <property type="project" value="UniProtKB-SubCell"/>
</dbReference>
<protein>
    <submittedName>
        <fullName evidence="12">DUF605-domain-containing protein</fullName>
    </submittedName>
</protein>
<keyword evidence="7" id="KW-0653">Protein transport</keyword>
<evidence type="ECO:0000256" key="2">
    <source>
        <dbReference type="ARBA" id="ARBA00004496"/>
    </source>
</evidence>
<dbReference type="InParanoid" id="A0A165DXW6"/>
<dbReference type="AlphaFoldDB" id="A0A165DXW6"/>
<evidence type="ECO:0000256" key="6">
    <source>
        <dbReference type="ARBA" id="ARBA00022753"/>
    </source>
</evidence>
<feature type="compositionally biased region" description="Low complexity" evidence="9">
    <location>
        <begin position="365"/>
        <end position="376"/>
    </location>
</feature>
<dbReference type="GO" id="GO:0005771">
    <property type="term" value="C:multivesicular body"/>
    <property type="evidence" value="ECO:0007669"/>
    <property type="project" value="TreeGrafter"/>
</dbReference>
<dbReference type="Pfam" id="PF18097">
    <property type="entry name" value="Vta1_C"/>
    <property type="match status" value="1"/>
</dbReference>
<feature type="compositionally biased region" description="Pro residues" evidence="9">
    <location>
        <begin position="195"/>
        <end position="216"/>
    </location>
</feature>
<dbReference type="PANTHER" id="PTHR46009:SF1">
    <property type="entry name" value="VACUOLAR PROTEIN SORTING-ASSOCIATED PROTEIN VTA1 HOMOLOG"/>
    <property type="match status" value="1"/>
</dbReference>
<dbReference type="OrthoDB" id="391137at2759"/>
<feature type="compositionally biased region" description="Pro residues" evidence="9">
    <location>
        <begin position="343"/>
        <end position="364"/>
    </location>
</feature>
<dbReference type="FunCoup" id="A0A165DXW6">
    <property type="interactions" value="375"/>
</dbReference>
<feature type="compositionally biased region" description="Low complexity" evidence="9">
    <location>
        <begin position="290"/>
        <end position="301"/>
    </location>
</feature>
<keyword evidence="5" id="KW-0963">Cytoplasm</keyword>
<organism evidence="12 13">
    <name type="scientific">Laetiporus sulphureus 93-53</name>
    <dbReference type="NCBI Taxonomy" id="1314785"/>
    <lineage>
        <taxon>Eukaryota</taxon>
        <taxon>Fungi</taxon>
        <taxon>Dikarya</taxon>
        <taxon>Basidiomycota</taxon>
        <taxon>Agaricomycotina</taxon>
        <taxon>Agaricomycetes</taxon>
        <taxon>Polyporales</taxon>
        <taxon>Laetiporus</taxon>
    </lineage>
</organism>
<feature type="compositionally biased region" description="Basic and acidic residues" evidence="9">
    <location>
        <begin position="262"/>
        <end position="271"/>
    </location>
</feature>
<dbReference type="Gene3D" id="1.20.5.420">
    <property type="entry name" value="Immunoglobulin FC, subunit C"/>
    <property type="match status" value="1"/>
</dbReference>
<evidence type="ECO:0000256" key="5">
    <source>
        <dbReference type="ARBA" id="ARBA00022490"/>
    </source>
</evidence>
<keyword evidence="4" id="KW-0813">Transport</keyword>
<comment type="subcellular location">
    <subcellularLocation>
        <location evidence="2">Cytoplasm</location>
    </subcellularLocation>
    <subcellularLocation>
        <location evidence="1">Endosome membrane</location>
        <topology evidence="1">Peripheral membrane protein</topology>
    </subcellularLocation>
</comment>
<feature type="domain" description="Vta1 C-terminal" evidence="11">
    <location>
        <begin position="426"/>
        <end position="461"/>
    </location>
</feature>
<gene>
    <name evidence="12" type="ORF">LAESUDRAFT_726418</name>
</gene>
<dbReference type="InterPro" id="IPR041212">
    <property type="entry name" value="Vta1_C"/>
</dbReference>
<proteinExistence type="inferred from homology"/>
<feature type="region of interest" description="Disordered" evidence="9">
    <location>
        <begin position="262"/>
        <end position="313"/>
    </location>
</feature>
<comment type="similarity">
    <text evidence="3">Belongs to the VTA1 family.</text>
</comment>
<evidence type="ECO:0000256" key="3">
    <source>
        <dbReference type="ARBA" id="ARBA00007895"/>
    </source>
</evidence>
<dbReference type="RefSeq" id="XP_040763586.1">
    <property type="nucleotide sequence ID" value="XM_040909030.1"/>
</dbReference>
<accession>A0A165DXW6</accession>
<dbReference type="PANTHER" id="PTHR46009">
    <property type="entry name" value="VACUOLAR PROTEIN SORTING-ASSOCIATED PROTEIN VTA1 HOMOLOG"/>
    <property type="match status" value="1"/>
</dbReference>
<feature type="domain" description="Vta1/callose synthase N-terminal" evidence="10">
    <location>
        <begin position="15"/>
        <end position="164"/>
    </location>
</feature>
<dbReference type="InterPro" id="IPR044538">
    <property type="entry name" value="Vta1-like"/>
</dbReference>
<dbReference type="GO" id="GO:0015031">
    <property type="term" value="P:protein transport"/>
    <property type="evidence" value="ECO:0007669"/>
    <property type="project" value="UniProtKB-KW"/>
</dbReference>
<dbReference type="Gene3D" id="1.25.40.270">
    <property type="entry name" value="Vacuolar protein sorting-associated protein vta1"/>
    <property type="match status" value="1"/>
</dbReference>
<name>A0A165DXW6_9APHY</name>
<feature type="compositionally biased region" description="Pro residues" evidence="9">
    <location>
        <begin position="377"/>
        <end position="396"/>
    </location>
</feature>
<dbReference type="Pfam" id="PF04652">
    <property type="entry name" value="Vta1"/>
    <property type="match status" value="1"/>
</dbReference>
<feature type="region of interest" description="Disordered" evidence="9">
    <location>
        <begin position="164"/>
        <end position="220"/>
    </location>
</feature>
<keyword evidence="13" id="KW-1185">Reference proteome</keyword>
<dbReference type="STRING" id="1314785.A0A165DXW6"/>
<dbReference type="InterPro" id="IPR023175">
    <property type="entry name" value="Vta1/CALS_N_sf"/>
</dbReference>
<evidence type="ECO:0000259" key="10">
    <source>
        <dbReference type="Pfam" id="PF04652"/>
    </source>
</evidence>
<keyword evidence="6" id="KW-0967">Endosome</keyword>
<dbReference type="InterPro" id="IPR039431">
    <property type="entry name" value="Vta1/CALS_N"/>
</dbReference>
<feature type="region of interest" description="Disordered" evidence="9">
    <location>
        <begin position="326"/>
        <end position="404"/>
    </location>
</feature>
<evidence type="ECO:0000256" key="1">
    <source>
        <dbReference type="ARBA" id="ARBA00004481"/>
    </source>
</evidence>
<sequence length="462" mass="48972">MSIKSLPPVPPELKSISPYLQRAEELASQDAVVAYWCACYAAQLGIAAKAKEPASRKFLFDLLDILEKMKAQMSSNDAIEDEAAASAYVENFALKLFTMADNEDRRGEATRKTAKKFLVAANFFEVLRTFDKPGSSSTPTDNSNEDKIRYAKWKAADIAKAFREGRKPTPGPAGSSVNASPSPEPGALQVEQAVSPPPGSTTTSPPPALTDMPPGPGAWSTVATVGTPGVSGGRRNLGARVSGELEGREQEALDMERQTIPREVSPPKEVRFTPSVAGRFSTPGAPPTPSTAATVASSPPALSEEPNPYELATAPTLDQLPPEIVPESMVPLPVSPTVGSAELPPPPPPSQPSFAAPFPPPPVTAPSFAPYSSGAPVAPPPPFIAPRPPVPPPSMISPPQLYYSHPPQAHVSEVTRTEAVELTPVEMARAQKHCKFAISALDYEDVEQARKELRAALRMLGG</sequence>
<keyword evidence="8" id="KW-0472">Membrane</keyword>
<dbReference type="Proteomes" id="UP000076871">
    <property type="component" value="Unassembled WGS sequence"/>
</dbReference>
<reference evidence="12 13" key="1">
    <citation type="journal article" date="2016" name="Mol. Biol. Evol.">
        <title>Comparative Genomics of Early-Diverging Mushroom-Forming Fungi Provides Insights into the Origins of Lignocellulose Decay Capabilities.</title>
        <authorList>
            <person name="Nagy L.G."/>
            <person name="Riley R."/>
            <person name="Tritt A."/>
            <person name="Adam C."/>
            <person name="Daum C."/>
            <person name="Floudas D."/>
            <person name="Sun H."/>
            <person name="Yadav J.S."/>
            <person name="Pangilinan J."/>
            <person name="Larsson K.H."/>
            <person name="Matsuura K."/>
            <person name="Barry K."/>
            <person name="Labutti K."/>
            <person name="Kuo R."/>
            <person name="Ohm R.A."/>
            <person name="Bhattacharya S.S."/>
            <person name="Shirouzu T."/>
            <person name="Yoshinaga Y."/>
            <person name="Martin F.M."/>
            <person name="Grigoriev I.V."/>
            <person name="Hibbett D.S."/>
        </authorList>
    </citation>
    <scope>NUCLEOTIDE SEQUENCE [LARGE SCALE GENOMIC DNA]</scope>
    <source>
        <strain evidence="12 13">93-53</strain>
    </source>
</reference>